<dbReference type="AlphaFoldDB" id="A0A8A1M3P8"/>
<keyword evidence="1" id="KW-0812">Transmembrane</keyword>
<dbReference type="VEuPathDB" id="FungiDB:I7I51_03250"/>
<evidence type="ECO:0000256" key="1">
    <source>
        <dbReference type="SAM" id="Phobius"/>
    </source>
</evidence>
<organism evidence="2 3">
    <name type="scientific">Ajellomyces capsulatus</name>
    <name type="common">Darling's disease fungus</name>
    <name type="synonym">Histoplasma capsulatum</name>
    <dbReference type="NCBI Taxonomy" id="5037"/>
    <lineage>
        <taxon>Eukaryota</taxon>
        <taxon>Fungi</taxon>
        <taxon>Dikarya</taxon>
        <taxon>Ascomycota</taxon>
        <taxon>Pezizomycotina</taxon>
        <taxon>Eurotiomycetes</taxon>
        <taxon>Eurotiomycetidae</taxon>
        <taxon>Onygenales</taxon>
        <taxon>Ajellomycetaceae</taxon>
        <taxon>Histoplasma</taxon>
    </lineage>
</organism>
<protein>
    <submittedName>
        <fullName evidence="2">Uncharacterized protein</fullName>
    </submittedName>
</protein>
<keyword evidence="1" id="KW-0472">Membrane</keyword>
<keyword evidence="1" id="KW-1133">Transmembrane helix</keyword>
<name>A0A8A1M3P8_AJECA</name>
<accession>A0A8A1M3P8</accession>
<reference evidence="2" key="1">
    <citation type="submission" date="2021-01" db="EMBL/GenBank/DDBJ databases">
        <title>Chromosome-level genome assembly of a human fungal pathogen reveals clustering of transcriptionally co-regulated genes.</title>
        <authorList>
            <person name="Voorhies M."/>
            <person name="Cohen S."/>
            <person name="Shea T.P."/>
            <person name="Petrus S."/>
            <person name="Munoz J.F."/>
            <person name="Poplawski S."/>
            <person name="Goldman W.E."/>
            <person name="Michael T."/>
            <person name="Cuomo C.A."/>
            <person name="Sil A."/>
            <person name="Beyhan S."/>
        </authorList>
    </citation>
    <scope>NUCLEOTIDE SEQUENCE</scope>
    <source>
        <strain evidence="2">WU24</strain>
    </source>
</reference>
<gene>
    <name evidence="2" type="ORF">I7I51_03250</name>
</gene>
<dbReference type="EMBL" id="CP069111">
    <property type="protein sequence ID" value="QSS61078.1"/>
    <property type="molecule type" value="Genomic_DNA"/>
</dbReference>
<dbReference type="Proteomes" id="UP000663671">
    <property type="component" value="Chromosome 5"/>
</dbReference>
<proteinExistence type="predicted"/>
<evidence type="ECO:0000313" key="2">
    <source>
        <dbReference type="EMBL" id="QSS61078.1"/>
    </source>
</evidence>
<sequence>MFNSGGYTGIRIGSISSGGNLISQGQMFKYQERKQTLFTVKFSLIHKIIIIIIILPLYSQELVIQEEC</sequence>
<evidence type="ECO:0000313" key="3">
    <source>
        <dbReference type="Proteomes" id="UP000663671"/>
    </source>
</evidence>
<feature type="transmembrane region" description="Helical" evidence="1">
    <location>
        <begin position="37"/>
        <end position="58"/>
    </location>
</feature>